<proteinExistence type="inferred from homology"/>
<dbReference type="PROSITE" id="PS51904">
    <property type="entry name" value="GLYCOSYL_HYDROL_F25_2"/>
    <property type="match status" value="1"/>
</dbReference>
<organism evidence="5">
    <name type="scientific">Ackermannviridae sp. ctQad106</name>
    <dbReference type="NCBI Taxonomy" id="2826820"/>
    <lineage>
        <taxon>Viruses</taxon>
        <taxon>Duplodnaviria</taxon>
        <taxon>Heunggongvirae</taxon>
        <taxon>Uroviricota</taxon>
        <taxon>Caudoviricetes</taxon>
        <taxon>Pantevenvirales</taxon>
        <taxon>Ackermannviridae</taxon>
    </lineage>
</organism>
<dbReference type="GO" id="GO:0003796">
    <property type="term" value="F:lysozyme activity"/>
    <property type="evidence" value="ECO:0007669"/>
    <property type="project" value="UniProtKB-EC"/>
</dbReference>
<dbReference type="CDD" id="cd06414">
    <property type="entry name" value="GH25_LytC-like"/>
    <property type="match status" value="1"/>
</dbReference>
<evidence type="ECO:0000256" key="3">
    <source>
        <dbReference type="ARBA" id="ARBA00012732"/>
    </source>
</evidence>
<sequence length="325" mass="35034">MMEGVDVSKYQGAIDWNKVKASGMGFAMVRQGWINSDGTITEDPFYRQNMAGAHAAGLHTGVYLYSYCTSESAMRAAASACVAMLEGFVCDMPIALDFEHATLYKRFSRTSNSSLCAAFLSRVEELGRYCILYTYKSFAVAYLDMGALSRYDFWLAHYTARTDYTGPYGMWQYTSSGSVPGISGRVDCNHAYKDYPAIITGKKEESDSMSDMLKVGPVSGGDRKTMAALADSLGLPHEDADDYLIIGPASAGDRKAIAAKAAALAVGCVEYVPEPEPDPEPEPEPTPAPTPAPDSGKDDTAEQLGRIEAKLDKLLGLVNPALLEG</sequence>
<protein>
    <recommendedName>
        <fullName evidence="3">lysozyme</fullName>
        <ecNumber evidence="3">3.2.1.17</ecNumber>
    </recommendedName>
</protein>
<dbReference type="Gene3D" id="3.20.20.80">
    <property type="entry name" value="Glycosidases"/>
    <property type="match status" value="1"/>
</dbReference>
<reference evidence="5" key="1">
    <citation type="journal article" date="2021" name="Proc. Natl. Acad. Sci. U.S.A.">
        <title>A Catalog of Tens of Thousands of Viruses from Human Metagenomes Reveals Hidden Associations with Chronic Diseases.</title>
        <authorList>
            <person name="Tisza M.J."/>
            <person name="Buck C.B."/>
        </authorList>
    </citation>
    <scope>NUCLEOTIDE SEQUENCE</scope>
    <source>
        <strain evidence="5">CtQad106</strain>
    </source>
</reference>
<feature type="compositionally biased region" description="Acidic residues" evidence="4">
    <location>
        <begin position="273"/>
        <end position="283"/>
    </location>
</feature>
<accession>A0A8S5QN69</accession>
<comment type="similarity">
    <text evidence="2">Belongs to the glycosyl hydrolase 25 family.</text>
</comment>
<dbReference type="PANTHER" id="PTHR34135:SF2">
    <property type="entry name" value="LYSOZYME"/>
    <property type="match status" value="1"/>
</dbReference>
<feature type="compositionally biased region" description="Basic and acidic residues" evidence="4">
    <location>
        <begin position="295"/>
        <end position="305"/>
    </location>
</feature>
<dbReference type="EMBL" id="BK015691">
    <property type="protein sequence ID" value="DAE20257.1"/>
    <property type="molecule type" value="Genomic_DNA"/>
</dbReference>
<dbReference type="GO" id="GO:0016052">
    <property type="term" value="P:carbohydrate catabolic process"/>
    <property type="evidence" value="ECO:0007669"/>
    <property type="project" value="TreeGrafter"/>
</dbReference>
<evidence type="ECO:0000256" key="1">
    <source>
        <dbReference type="ARBA" id="ARBA00000632"/>
    </source>
</evidence>
<dbReference type="SUPFAM" id="SSF51445">
    <property type="entry name" value="(Trans)glycosidases"/>
    <property type="match status" value="1"/>
</dbReference>
<dbReference type="PANTHER" id="PTHR34135">
    <property type="entry name" value="LYSOZYME"/>
    <property type="match status" value="1"/>
</dbReference>
<feature type="region of interest" description="Disordered" evidence="4">
    <location>
        <begin position="272"/>
        <end position="305"/>
    </location>
</feature>
<name>A0A8S5QN69_9CAUD</name>
<dbReference type="EC" id="3.2.1.17" evidence="3"/>
<dbReference type="InterPro" id="IPR002053">
    <property type="entry name" value="Glyco_hydro_25"/>
</dbReference>
<dbReference type="GO" id="GO:0009253">
    <property type="term" value="P:peptidoglycan catabolic process"/>
    <property type="evidence" value="ECO:0007669"/>
    <property type="project" value="InterPro"/>
</dbReference>
<evidence type="ECO:0000256" key="2">
    <source>
        <dbReference type="ARBA" id="ARBA00010646"/>
    </source>
</evidence>
<comment type="catalytic activity">
    <reaction evidence="1">
        <text>Hydrolysis of (1-&gt;4)-beta-linkages between N-acetylmuramic acid and N-acetyl-D-glucosamine residues in a peptidoglycan and between N-acetyl-D-glucosamine residues in chitodextrins.</text>
        <dbReference type="EC" id="3.2.1.17"/>
    </reaction>
</comment>
<evidence type="ECO:0000313" key="5">
    <source>
        <dbReference type="EMBL" id="DAE20257.1"/>
    </source>
</evidence>
<dbReference type="Pfam" id="PF01183">
    <property type="entry name" value="Glyco_hydro_25"/>
    <property type="match status" value="1"/>
</dbReference>
<dbReference type="GO" id="GO:0016998">
    <property type="term" value="P:cell wall macromolecule catabolic process"/>
    <property type="evidence" value="ECO:0007669"/>
    <property type="project" value="InterPro"/>
</dbReference>
<dbReference type="InterPro" id="IPR017853">
    <property type="entry name" value="GH"/>
</dbReference>
<evidence type="ECO:0000256" key="4">
    <source>
        <dbReference type="SAM" id="MobiDB-lite"/>
    </source>
</evidence>